<dbReference type="AlphaFoldDB" id="A0AAC9LEL0"/>
<keyword evidence="2" id="KW-1185">Reference proteome</keyword>
<dbReference type="EMBL" id="CP016076">
    <property type="protein sequence ID" value="APU15317.1"/>
    <property type="molecule type" value="Genomic_DNA"/>
</dbReference>
<name>A0AAC9LEL0_9PSEU</name>
<dbReference type="RefSeq" id="WP_075741072.1">
    <property type="nucleotide sequence ID" value="NZ_CP016076.1"/>
</dbReference>
<evidence type="ECO:0000313" key="2">
    <source>
        <dbReference type="Proteomes" id="UP000185511"/>
    </source>
</evidence>
<reference evidence="2" key="1">
    <citation type="submission" date="2016-06" db="EMBL/GenBank/DDBJ databases">
        <title>Complete genome sequence of Actinoalloteichus fjordicus DSM 46855 (=ADI127-17), type strain of the new species Actinoalloteichus fjordicus.</title>
        <authorList>
            <person name="Ruckert C."/>
            <person name="Nouioui I."/>
            <person name="Willmese J."/>
            <person name="van Wezel G."/>
            <person name="Klenk H.-P."/>
            <person name="Kalinowski J."/>
            <person name="Zotchev S.B."/>
        </authorList>
    </citation>
    <scope>NUCLEOTIDE SEQUENCE [LARGE SCALE GENOMIC DNA]</scope>
    <source>
        <strain evidence="2">ADI127-7</strain>
    </source>
</reference>
<protein>
    <submittedName>
        <fullName evidence="1">Uncharacterized protein</fullName>
    </submittedName>
</protein>
<evidence type="ECO:0000313" key="1">
    <source>
        <dbReference type="EMBL" id="APU15317.1"/>
    </source>
</evidence>
<organism evidence="1 2">
    <name type="scientific">Actinoalloteichus fjordicus</name>
    <dbReference type="NCBI Taxonomy" id="1612552"/>
    <lineage>
        <taxon>Bacteria</taxon>
        <taxon>Bacillati</taxon>
        <taxon>Actinomycetota</taxon>
        <taxon>Actinomycetes</taxon>
        <taxon>Pseudonocardiales</taxon>
        <taxon>Pseudonocardiaceae</taxon>
        <taxon>Actinoalloteichus</taxon>
    </lineage>
</organism>
<dbReference type="Proteomes" id="UP000185511">
    <property type="component" value="Chromosome"/>
</dbReference>
<gene>
    <name evidence="1" type="ORF">UA74_16365</name>
</gene>
<accession>A0AAC9LEL0</accession>
<sequence length="98" mass="9932">MRPSPSAAVAARICALVATSPAHNAREIWFRSTPARRISHSTRSSSVTNVRACANDNPGAVGEGLSVIGEADTADSTNNLGTLTPAAAARTVNSTASA</sequence>
<proteinExistence type="predicted"/>
<dbReference type="KEGG" id="acad:UA74_16365"/>